<dbReference type="Proteomes" id="UP000054047">
    <property type="component" value="Unassembled WGS sequence"/>
</dbReference>
<proteinExistence type="inferred from homology"/>
<dbReference type="Gene3D" id="3.40.50.2000">
    <property type="entry name" value="Glycogen Phosphorylase B"/>
    <property type="match status" value="1"/>
</dbReference>
<gene>
    <name evidence="7" type="ORF">ANCDUO_13374</name>
</gene>
<dbReference type="EMBL" id="KN735734">
    <property type="protein sequence ID" value="KIH56446.1"/>
    <property type="molecule type" value="Genomic_DNA"/>
</dbReference>
<dbReference type="InterPro" id="IPR050271">
    <property type="entry name" value="UDP-glycosyltransferase"/>
</dbReference>
<dbReference type="Pfam" id="PF00201">
    <property type="entry name" value="UDPGT"/>
    <property type="match status" value="1"/>
</dbReference>
<dbReference type="GO" id="GO:0015020">
    <property type="term" value="F:glucuronosyltransferase activity"/>
    <property type="evidence" value="ECO:0007669"/>
    <property type="project" value="UniProtKB-EC"/>
</dbReference>
<evidence type="ECO:0000313" key="7">
    <source>
        <dbReference type="EMBL" id="KIH56446.1"/>
    </source>
</evidence>
<dbReference type="PANTHER" id="PTHR48043">
    <property type="entry name" value="EG:EG0003.4 PROTEIN-RELATED"/>
    <property type="match status" value="1"/>
</dbReference>
<dbReference type="OrthoDB" id="5835829at2759"/>
<evidence type="ECO:0000313" key="8">
    <source>
        <dbReference type="Proteomes" id="UP000054047"/>
    </source>
</evidence>
<evidence type="ECO:0000256" key="6">
    <source>
        <dbReference type="ARBA" id="ARBA00047475"/>
    </source>
</evidence>
<organism evidence="7 8">
    <name type="scientific">Ancylostoma duodenale</name>
    <dbReference type="NCBI Taxonomy" id="51022"/>
    <lineage>
        <taxon>Eukaryota</taxon>
        <taxon>Metazoa</taxon>
        <taxon>Ecdysozoa</taxon>
        <taxon>Nematoda</taxon>
        <taxon>Chromadorea</taxon>
        <taxon>Rhabditida</taxon>
        <taxon>Rhabditina</taxon>
        <taxon>Rhabditomorpha</taxon>
        <taxon>Strongyloidea</taxon>
        <taxon>Ancylostomatidae</taxon>
        <taxon>Ancylostomatinae</taxon>
        <taxon>Ancylostoma</taxon>
    </lineage>
</organism>
<sequence length="60" mass="6672">MNSMLEAMFHGKPMILIPLFGDQQLNSRNAVRIGTGTLIERSSLNKKTLTDAIQRTLGNK</sequence>
<comment type="catalytic activity">
    <reaction evidence="6">
        <text>glucuronate acceptor + UDP-alpha-D-glucuronate = acceptor beta-D-glucuronoside + UDP + H(+)</text>
        <dbReference type="Rhea" id="RHEA:21032"/>
        <dbReference type="ChEBI" id="CHEBI:15378"/>
        <dbReference type="ChEBI" id="CHEBI:58052"/>
        <dbReference type="ChEBI" id="CHEBI:58223"/>
        <dbReference type="ChEBI" id="CHEBI:132367"/>
        <dbReference type="ChEBI" id="CHEBI:132368"/>
        <dbReference type="EC" id="2.4.1.17"/>
    </reaction>
</comment>
<keyword evidence="4" id="KW-0808">Transferase</keyword>
<evidence type="ECO:0000256" key="2">
    <source>
        <dbReference type="ARBA" id="ARBA00012544"/>
    </source>
</evidence>
<dbReference type="AlphaFoldDB" id="A0A0C2GHA1"/>
<evidence type="ECO:0000256" key="5">
    <source>
        <dbReference type="ARBA" id="ARBA00022729"/>
    </source>
</evidence>
<dbReference type="SUPFAM" id="SSF53756">
    <property type="entry name" value="UDP-Glycosyltransferase/glycogen phosphorylase"/>
    <property type="match status" value="1"/>
</dbReference>
<dbReference type="PANTHER" id="PTHR48043:SF145">
    <property type="entry name" value="FI06409P-RELATED"/>
    <property type="match status" value="1"/>
</dbReference>
<evidence type="ECO:0000256" key="4">
    <source>
        <dbReference type="ARBA" id="ARBA00022679"/>
    </source>
</evidence>
<evidence type="ECO:0000256" key="1">
    <source>
        <dbReference type="ARBA" id="ARBA00009995"/>
    </source>
</evidence>
<reference evidence="7 8" key="1">
    <citation type="submission" date="2013-12" db="EMBL/GenBank/DDBJ databases">
        <title>Draft genome of the parsitic nematode Ancylostoma duodenale.</title>
        <authorList>
            <person name="Mitreva M."/>
        </authorList>
    </citation>
    <scope>NUCLEOTIDE SEQUENCE [LARGE SCALE GENOMIC DNA]</scope>
    <source>
        <strain evidence="7 8">Zhejiang</strain>
    </source>
</reference>
<protein>
    <recommendedName>
        <fullName evidence="2">glucuronosyltransferase</fullName>
        <ecNumber evidence="2">2.4.1.17</ecNumber>
    </recommendedName>
</protein>
<keyword evidence="3" id="KW-0328">Glycosyltransferase</keyword>
<keyword evidence="8" id="KW-1185">Reference proteome</keyword>
<keyword evidence="5" id="KW-0732">Signal</keyword>
<accession>A0A0C2GHA1</accession>
<dbReference type="InterPro" id="IPR002213">
    <property type="entry name" value="UDP_glucos_trans"/>
</dbReference>
<dbReference type="EC" id="2.4.1.17" evidence="2"/>
<comment type="similarity">
    <text evidence="1">Belongs to the UDP-glycosyltransferase family.</text>
</comment>
<name>A0A0C2GHA1_9BILA</name>
<evidence type="ECO:0000256" key="3">
    <source>
        <dbReference type="ARBA" id="ARBA00022676"/>
    </source>
</evidence>